<gene>
    <name evidence="2" type="ORF">FPZ49_17110</name>
</gene>
<comment type="caution">
    <text evidence="2">The sequence shown here is derived from an EMBL/GenBank/DDBJ whole genome shotgun (WGS) entry which is preliminary data.</text>
</comment>
<sequence length="250" mass="27019">MAKGFDCSTPLSAAKAQVFASQGYIFVGRYLADPGSWKRLSPAEAQDITDAGLYIVSFFERYANRAGEGAAAGTEDGQLALQYAGEVQQPEGSTIYAAVDYDASANDFDAIEAYMRAFNEQINGYELGVYGSYSVVKAMYERGVTSKLMQTYAWSGGKKFDPISIYQYQNDISQNGIEIDLDESNGDAGGWKVGGVITPEPAEPQLAPEDANKVIAYLSAGYMAIEDPAGREEFHRLANELRKASGQPTA</sequence>
<proteinExistence type="predicted"/>
<name>A0A559K9F8_9BACL</name>
<accession>A0A559K9F8</accession>
<dbReference type="Gene3D" id="3.20.20.80">
    <property type="entry name" value="Glycosidases"/>
    <property type="match status" value="1"/>
</dbReference>
<dbReference type="InterPro" id="IPR015020">
    <property type="entry name" value="Rv2525c-like_Glyco_Hydro-like"/>
</dbReference>
<protein>
    <submittedName>
        <fullName evidence="2">DUF1906 domain-containing protein</fullName>
    </submittedName>
</protein>
<reference evidence="2 3" key="1">
    <citation type="submission" date="2019-07" db="EMBL/GenBank/DDBJ databases">
        <authorList>
            <person name="Kim J."/>
        </authorList>
    </citation>
    <scope>NUCLEOTIDE SEQUENCE [LARGE SCALE GENOMIC DNA]</scope>
    <source>
        <strain evidence="2 3">JC52</strain>
    </source>
</reference>
<dbReference type="SUPFAM" id="SSF51445">
    <property type="entry name" value="(Trans)glycosidases"/>
    <property type="match status" value="1"/>
</dbReference>
<dbReference type="AlphaFoldDB" id="A0A559K9F8"/>
<keyword evidence="3" id="KW-1185">Reference proteome</keyword>
<dbReference type="RefSeq" id="WP_144849016.1">
    <property type="nucleotide sequence ID" value="NZ_VNJI01000020.1"/>
</dbReference>
<feature type="domain" description="Rv2525c-like glycoside hydrolase-like" evidence="1">
    <location>
        <begin position="19"/>
        <end position="182"/>
    </location>
</feature>
<dbReference type="Pfam" id="PF08924">
    <property type="entry name" value="Rv2525c_GlyHyd-like"/>
    <property type="match status" value="1"/>
</dbReference>
<dbReference type="EMBL" id="VNJI01000020">
    <property type="protein sequence ID" value="TVY08770.1"/>
    <property type="molecule type" value="Genomic_DNA"/>
</dbReference>
<dbReference type="Proteomes" id="UP000317036">
    <property type="component" value="Unassembled WGS sequence"/>
</dbReference>
<evidence type="ECO:0000313" key="2">
    <source>
        <dbReference type="EMBL" id="TVY08770.1"/>
    </source>
</evidence>
<evidence type="ECO:0000313" key="3">
    <source>
        <dbReference type="Proteomes" id="UP000317036"/>
    </source>
</evidence>
<organism evidence="2 3">
    <name type="scientific">Paenibacillus cremeus</name>
    <dbReference type="NCBI Taxonomy" id="2163881"/>
    <lineage>
        <taxon>Bacteria</taxon>
        <taxon>Bacillati</taxon>
        <taxon>Bacillota</taxon>
        <taxon>Bacilli</taxon>
        <taxon>Bacillales</taxon>
        <taxon>Paenibacillaceae</taxon>
        <taxon>Paenibacillus</taxon>
    </lineage>
</organism>
<dbReference type="InterPro" id="IPR017853">
    <property type="entry name" value="GH"/>
</dbReference>
<dbReference type="OrthoDB" id="1795295at2"/>
<evidence type="ECO:0000259" key="1">
    <source>
        <dbReference type="Pfam" id="PF08924"/>
    </source>
</evidence>